<organism evidence="4 5">
    <name type="scientific">Linum trigynum</name>
    <dbReference type="NCBI Taxonomy" id="586398"/>
    <lineage>
        <taxon>Eukaryota</taxon>
        <taxon>Viridiplantae</taxon>
        <taxon>Streptophyta</taxon>
        <taxon>Embryophyta</taxon>
        <taxon>Tracheophyta</taxon>
        <taxon>Spermatophyta</taxon>
        <taxon>Magnoliopsida</taxon>
        <taxon>eudicotyledons</taxon>
        <taxon>Gunneridae</taxon>
        <taxon>Pentapetalae</taxon>
        <taxon>rosids</taxon>
        <taxon>fabids</taxon>
        <taxon>Malpighiales</taxon>
        <taxon>Linaceae</taxon>
        <taxon>Linum</taxon>
    </lineage>
</organism>
<protein>
    <submittedName>
        <fullName evidence="4">Uncharacterized protein</fullName>
    </submittedName>
</protein>
<evidence type="ECO:0000313" key="4">
    <source>
        <dbReference type="EMBL" id="CAL1359445.1"/>
    </source>
</evidence>
<keyword evidence="1" id="KW-0677">Repeat</keyword>
<dbReference type="AlphaFoldDB" id="A0AAV2CSY9"/>
<accession>A0AAV2CSY9</accession>
<name>A0AAV2CSY9_9ROSI</name>
<evidence type="ECO:0000313" key="5">
    <source>
        <dbReference type="Proteomes" id="UP001497516"/>
    </source>
</evidence>
<dbReference type="PANTHER" id="PTHR23315:SF116">
    <property type="entry name" value="RING-TYPE E3 UBIQUITIN TRANSFERASE"/>
    <property type="match status" value="1"/>
</dbReference>
<feature type="repeat" description="ARM" evidence="3">
    <location>
        <begin position="35"/>
        <end position="82"/>
    </location>
</feature>
<gene>
    <name evidence="4" type="ORF">LTRI10_LOCUS6931</name>
</gene>
<dbReference type="EMBL" id="OZ034814">
    <property type="protein sequence ID" value="CAL1359445.1"/>
    <property type="molecule type" value="Genomic_DNA"/>
</dbReference>
<dbReference type="PROSITE" id="PS50176">
    <property type="entry name" value="ARM_REPEAT"/>
    <property type="match status" value="1"/>
</dbReference>
<reference evidence="4 5" key="1">
    <citation type="submission" date="2024-04" db="EMBL/GenBank/DDBJ databases">
        <authorList>
            <person name="Fracassetti M."/>
        </authorList>
    </citation>
    <scope>NUCLEOTIDE SEQUENCE [LARGE SCALE GENOMIC DNA]</scope>
</reference>
<dbReference type="InterPro" id="IPR016024">
    <property type="entry name" value="ARM-type_fold"/>
</dbReference>
<dbReference type="PANTHER" id="PTHR23315">
    <property type="entry name" value="U BOX DOMAIN-CONTAINING"/>
    <property type="match status" value="1"/>
</dbReference>
<keyword evidence="2" id="KW-0833">Ubl conjugation pathway</keyword>
<dbReference type="Gene3D" id="1.25.10.10">
    <property type="entry name" value="Leucine-rich Repeat Variant"/>
    <property type="match status" value="1"/>
</dbReference>
<keyword evidence="5" id="KW-1185">Reference proteome</keyword>
<evidence type="ECO:0000256" key="2">
    <source>
        <dbReference type="ARBA" id="ARBA00022786"/>
    </source>
</evidence>
<proteinExistence type="predicted"/>
<evidence type="ECO:0000256" key="1">
    <source>
        <dbReference type="ARBA" id="ARBA00022737"/>
    </source>
</evidence>
<dbReference type="InterPro" id="IPR000225">
    <property type="entry name" value="Armadillo"/>
</dbReference>
<dbReference type="Proteomes" id="UP001497516">
    <property type="component" value="Chromosome 10"/>
</dbReference>
<sequence>MLVFGTAKEKNKAAYEVRLLSKSNIFNRGCLIQVGVILPLLNLLNSFSSGKKKTTAQENATAALLKLSKHAGGKRAIIENDGIRSIVAVLKNRFILE</sequence>
<dbReference type="InterPro" id="IPR011989">
    <property type="entry name" value="ARM-like"/>
</dbReference>
<evidence type="ECO:0000256" key="3">
    <source>
        <dbReference type="PROSITE-ProRule" id="PRU00259"/>
    </source>
</evidence>
<dbReference type="SUPFAM" id="SSF48371">
    <property type="entry name" value="ARM repeat"/>
    <property type="match status" value="1"/>
</dbReference>